<proteinExistence type="predicted"/>
<dbReference type="AlphaFoldDB" id="A0A398C4A0"/>
<evidence type="ECO:0000313" key="1">
    <source>
        <dbReference type="EMBL" id="RID97875.1"/>
    </source>
</evidence>
<comment type="caution">
    <text evidence="1">The sequence shown here is derived from an EMBL/GenBank/DDBJ whole genome shotgun (WGS) entry which is preliminary data.</text>
</comment>
<dbReference type="OrthoDB" id="1123495at2"/>
<gene>
    <name evidence="1" type="ORF">D3F03_11565</name>
</gene>
<name>A0A398C4A0_9BURK</name>
<accession>A0A398C4A0</accession>
<keyword evidence="2" id="KW-1185">Reference proteome</keyword>
<protein>
    <submittedName>
        <fullName evidence="1">Uncharacterized protein</fullName>
    </submittedName>
</protein>
<reference evidence="1 2" key="1">
    <citation type="submission" date="2018-09" db="EMBL/GenBank/DDBJ databases">
        <title>Draft genome of Simplicispira sp. NY-02.</title>
        <authorList>
            <person name="Im W.T."/>
        </authorList>
    </citation>
    <scope>NUCLEOTIDE SEQUENCE [LARGE SCALE GENOMIC DNA]</scope>
    <source>
        <strain evidence="1 2">NY-02</strain>
    </source>
</reference>
<dbReference type="RefSeq" id="WP_119109581.1">
    <property type="nucleotide sequence ID" value="NZ_QXJC01000004.1"/>
</dbReference>
<sequence length="248" mass="28727">MSRRRKTRIEKWFSFNRYRRRFGARALAGDLLGDDLEALKHTLVPGDVAEYAYGSLPDLQAHLQRLRQEFVGRPQLLYHHAALIVLIRRESEVARNFARFKHLWLAERAFLTEHLDLRWLVAACDTLIDHHPDLALRAALMNGVLLVNTVKLQETERFLQAQAGATDDPQALAALQSRRIGLCDGLSAFVAGTDDTLRNMRWRLESICAVHPLAGIVMVIFERLQQPANDNVFSRFRQRHTRDRTRWW</sequence>
<dbReference type="EMBL" id="QXJC01000004">
    <property type="protein sequence ID" value="RID97875.1"/>
    <property type="molecule type" value="Genomic_DNA"/>
</dbReference>
<evidence type="ECO:0000313" key="2">
    <source>
        <dbReference type="Proteomes" id="UP000266302"/>
    </source>
</evidence>
<organism evidence="1 2">
    <name type="scientific">Simplicispira hankyongi</name>
    <dbReference type="NCBI Taxonomy" id="2315688"/>
    <lineage>
        <taxon>Bacteria</taxon>
        <taxon>Pseudomonadati</taxon>
        <taxon>Pseudomonadota</taxon>
        <taxon>Betaproteobacteria</taxon>
        <taxon>Burkholderiales</taxon>
        <taxon>Comamonadaceae</taxon>
        <taxon>Simplicispira</taxon>
    </lineage>
</organism>
<dbReference type="Proteomes" id="UP000266302">
    <property type="component" value="Unassembled WGS sequence"/>
</dbReference>